<accession>A0A936K6D4</accession>
<dbReference type="InterPro" id="IPR011650">
    <property type="entry name" value="Peptidase_M20_dimer"/>
</dbReference>
<evidence type="ECO:0000313" key="8">
    <source>
        <dbReference type="Proteomes" id="UP000709959"/>
    </source>
</evidence>
<dbReference type="Gene3D" id="3.30.70.360">
    <property type="match status" value="1"/>
</dbReference>
<evidence type="ECO:0000259" key="6">
    <source>
        <dbReference type="Pfam" id="PF07687"/>
    </source>
</evidence>
<organism evidence="7 8">
    <name type="scientific">Candidatus Geothrix odensensis</name>
    <dbReference type="NCBI Taxonomy" id="2954440"/>
    <lineage>
        <taxon>Bacteria</taxon>
        <taxon>Pseudomonadati</taxon>
        <taxon>Acidobacteriota</taxon>
        <taxon>Holophagae</taxon>
        <taxon>Holophagales</taxon>
        <taxon>Holophagaceae</taxon>
        <taxon>Geothrix</taxon>
    </lineage>
</organism>
<dbReference type="Pfam" id="PF07687">
    <property type="entry name" value="M20_dimer"/>
    <property type="match status" value="1"/>
</dbReference>
<evidence type="ECO:0000256" key="3">
    <source>
        <dbReference type="ARBA" id="ARBA00022723"/>
    </source>
</evidence>
<dbReference type="GO" id="GO:0016787">
    <property type="term" value="F:hydrolase activity"/>
    <property type="evidence" value="ECO:0007669"/>
    <property type="project" value="UniProtKB-KW"/>
</dbReference>
<sequence>MNASPADSRSWLGARLTTLCAAETTSGREDAGLPDLRALLLELGATLVEQPVAAGRTNVLALWGRPRVLFSTHLDTVPPYLPPRLEGGALFGRGTCDAKGQIVAQLAAVKTLLAEGREGLAWLGVVGEETDSAGAAAALGLADRLQGLKVLINGEPTELMLATGQRGVQHVCLHCQGKAAHSGSPQLGHNATWPLLDWLQRLREQERPVDPQLGPELWNLGLLQAGEALNSVPAKAEAHLMARVVPGSTFLAEVRRLAPPEGTVDMRLDEPADLYPTVPGFDHAPMPFGSDAPALRALVPDRTVVLAGPGSITVAHTLDEHLSLADLEAGVDLNRRLALHFLGD</sequence>
<dbReference type="Proteomes" id="UP000709959">
    <property type="component" value="Unassembled WGS sequence"/>
</dbReference>
<dbReference type="InterPro" id="IPR036264">
    <property type="entry name" value="Bact_exopeptidase_dim_dom"/>
</dbReference>
<evidence type="ECO:0000313" key="7">
    <source>
        <dbReference type="EMBL" id="MBK8573006.1"/>
    </source>
</evidence>
<keyword evidence="5" id="KW-0862">Zinc</keyword>
<dbReference type="PANTHER" id="PTHR43808:SF8">
    <property type="entry name" value="PEPTIDASE M20 DIMERISATION DOMAIN-CONTAINING PROTEIN"/>
    <property type="match status" value="1"/>
</dbReference>
<dbReference type="SUPFAM" id="SSF55031">
    <property type="entry name" value="Bacterial exopeptidase dimerisation domain"/>
    <property type="match status" value="1"/>
</dbReference>
<dbReference type="PANTHER" id="PTHR43808">
    <property type="entry name" value="ACETYLORNITHINE DEACETYLASE"/>
    <property type="match status" value="1"/>
</dbReference>
<dbReference type="AlphaFoldDB" id="A0A936K6D4"/>
<name>A0A936K6D4_9BACT</name>
<feature type="domain" description="Peptidase M20 dimerisation" evidence="6">
    <location>
        <begin position="163"/>
        <end position="252"/>
    </location>
</feature>
<evidence type="ECO:0000256" key="2">
    <source>
        <dbReference type="ARBA" id="ARBA00006247"/>
    </source>
</evidence>
<reference evidence="7 8" key="1">
    <citation type="submission" date="2020-10" db="EMBL/GenBank/DDBJ databases">
        <title>Connecting structure to function with the recovery of over 1000 high-quality activated sludge metagenome-assembled genomes encoding full-length rRNA genes using long-read sequencing.</title>
        <authorList>
            <person name="Singleton C.M."/>
            <person name="Petriglieri F."/>
            <person name="Kristensen J.M."/>
            <person name="Kirkegaard R.H."/>
            <person name="Michaelsen T.Y."/>
            <person name="Andersen M.H."/>
            <person name="Karst S.M."/>
            <person name="Dueholm M.S."/>
            <person name="Nielsen P.H."/>
            <person name="Albertsen M."/>
        </authorList>
    </citation>
    <scope>NUCLEOTIDE SEQUENCE [LARGE SCALE GENOMIC DNA]</scope>
    <source>
        <strain evidence="7">OdNE_18-Q3-R46-58_MAXAC.008</strain>
    </source>
</reference>
<dbReference type="Pfam" id="PF01546">
    <property type="entry name" value="Peptidase_M20"/>
    <property type="match status" value="1"/>
</dbReference>
<evidence type="ECO:0000256" key="5">
    <source>
        <dbReference type="ARBA" id="ARBA00022833"/>
    </source>
</evidence>
<evidence type="ECO:0000256" key="1">
    <source>
        <dbReference type="ARBA" id="ARBA00001947"/>
    </source>
</evidence>
<dbReference type="EMBL" id="JADKCH010000011">
    <property type="protein sequence ID" value="MBK8573006.1"/>
    <property type="molecule type" value="Genomic_DNA"/>
</dbReference>
<dbReference type="InterPro" id="IPR050072">
    <property type="entry name" value="Peptidase_M20A"/>
</dbReference>
<dbReference type="GO" id="GO:0046872">
    <property type="term" value="F:metal ion binding"/>
    <property type="evidence" value="ECO:0007669"/>
    <property type="project" value="UniProtKB-KW"/>
</dbReference>
<dbReference type="SUPFAM" id="SSF53187">
    <property type="entry name" value="Zn-dependent exopeptidases"/>
    <property type="match status" value="1"/>
</dbReference>
<dbReference type="Gene3D" id="3.40.630.10">
    <property type="entry name" value="Zn peptidases"/>
    <property type="match status" value="1"/>
</dbReference>
<proteinExistence type="inferred from homology"/>
<dbReference type="InterPro" id="IPR002933">
    <property type="entry name" value="Peptidase_M20"/>
</dbReference>
<keyword evidence="4" id="KW-0378">Hydrolase</keyword>
<keyword evidence="3" id="KW-0479">Metal-binding</keyword>
<comment type="similarity">
    <text evidence="2">Belongs to the peptidase M20A family.</text>
</comment>
<comment type="cofactor">
    <cofactor evidence="1">
        <name>Zn(2+)</name>
        <dbReference type="ChEBI" id="CHEBI:29105"/>
    </cofactor>
</comment>
<comment type="caution">
    <text evidence="7">The sequence shown here is derived from an EMBL/GenBank/DDBJ whole genome shotgun (WGS) entry which is preliminary data.</text>
</comment>
<protein>
    <submittedName>
        <fullName evidence="7">M20/M25/M40 family metallo-hydrolase</fullName>
    </submittedName>
</protein>
<gene>
    <name evidence="7" type="ORF">IPN91_10240</name>
</gene>
<evidence type="ECO:0000256" key="4">
    <source>
        <dbReference type="ARBA" id="ARBA00022801"/>
    </source>
</evidence>